<feature type="domain" description="Cytochrome c" evidence="6">
    <location>
        <begin position="37"/>
        <end position="118"/>
    </location>
</feature>
<reference evidence="7 8" key="1">
    <citation type="submission" date="2019-12" db="EMBL/GenBank/DDBJ databases">
        <title>Genomic-based taxomic classification of the family Erythrobacteraceae.</title>
        <authorList>
            <person name="Xu L."/>
        </authorList>
    </citation>
    <scope>NUCLEOTIDE SEQUENCE [LARGE SCALE GENOMIC DNA]</scope>
    <source>
        <strain evidence="7 8">DSM 17792</strain>
    </source>
</reference>
<dbReference type="InterPro" id="IPR036909">
    <property type="entry name" value="Cyt_c-like_dom_sf"/>
</dbReference>
<dbReference type="Pfam" id="PF00034">
    <property type="entry name" value="Cytochrom_C"/>
    <property type="match status" value="1"/>
</dbReference>
<dbReference type="GO" id="GO:0009055">
    <property type="term" value="F:electron transfer activity"/>
    <property type="evidence" value="ECO:0007669"/>
    <property type="project" value="InterPro"/>
</dbReference>
<name>A0A844XQ56_9SPHN</name>
<protein>
    <submittedName>
        <fullName evidence="7">C-type cytochrome</fullName>
    </submittedName>
</protein>
<dbReference type="GO" id="GO:0046872">
    <property type="term" value="F:metal ion binding"/>
    <property type="evidence" value="ECO:0007669"/>
    <property type="project" value="UniProtKB-KW"/>
</dbReference>
<evidence type="ECO:0000259" key="6">
    <source>
        <dbReference type="PROSITE" id="PS51007"/>
    </source>
</evidence>
<evidence type="ECO:0000256" key="1">
    <source>
        <dbReference type="ARBA" id="ARBA00022617"/>
    </source>
</evidence>
<keyword evidence="2 4" id="KW-0479">Metal-binding</keyword>
<evidence type="ECO:0000313" key="7">
    <source>
        <dbReference type="EMBL" id="MXO47554.1"/>
    </source>
</evidence>
<evidence type="ECO:0000256" key="2">
    <source>
        <dbReference type="ARBA" id="ARBA00022723"/>
    </source>
</evidence>
<comment type="caution">
    <text evidence="7">The sequence shown here is derived from an EMBL/GenBank/DDBJ whole genome shotgun (WGS) entry which is preliminary data.</text>
</comment>
<dbReference type="OrthoDB" id="7596428at2"/>
<evidence type="ECO:0000256" key="5">
    <source>
        <dbReference type="SAM" id="SignalP"/>
    </source>
</evidence>
<feature type="chain" id="PRO_5032359822" evidence="5">
    <location>
        <begin position="20"/>
        <end position="121"/>
    </location>
</feature>
<dbReference type="Proteomes" id="UP000448199">
    <property type="component" value="Unassembled WGS sequence"/>
</dbReference>
<dbReference type="InterPro" id="IPR009056">
    <property type="entry name" value="Cyt_c-like_dom"/>
</dbReference>
<evidence type="ECO:0000256" key="4">
    <source>
        <dbReference type="PROSITE-ProRule" id="PRU00433"/>
    </source>
</evidence>
<organism evidence="7 8">
    <name type="scientific">Qipengyuania vulgaris</name>
    <dbReference type="NCBI Taxonomy" id="291985"/>
    <lineage>
        <taxon>Bacteria</taxon>
        <taxon>Pseudomonadati</taxon>
        <taxon>Pseudomonadota</taxon>
        <taxon>Alphaproteobacteria</taxon>
        <taxon>Sphingomonadales</taxon>
        <taxon>Erythrobacteraceae</taxon>
        <taxon>Qipengyuania</taxon>
    </lineage>
</organism>
<keyword evidence="3 4" id="KW-0408">Iron</keyword>
<gene>
    <name evidence="7" type="ORF">GRI69_04690</name>
</gene>
<evidence type="ECO:0000313" key="8">
    <source>
        <dbReference type="Proteomes" id="UP000448199"/>
    </source>
</evidence>
<keyword evidence="1 4" id="KW-0349">Heme</keyword>
<feature type="signal peptide" evidence="5">
    <location>
        <begin position="1"/>
        <end position="19"/>
    </location>
</feature>
<evidence type="ECO:0000256" key="3">
    <source>
        <dbReference type="ARBA" id="ARBA00023004"/>
    </source>
</evidence>
<sequence length="121" mass="13352">MRVTACLMALMLAGCQSTASDPVSSTAVSAGGFKKDTPEWRGEKFANNRCARCHSVGFAETSPLSNAPSFSEIANTRDLTAASLAEWMKSHENYPDEMYFQIPEEHIDDVVAYMITLRRPD</sequence>
<keyword evidence="5" id="KW-0732">Signal</keyword>
<dbReference type="EMBL" id="WTYC01000002">
    <property type="protein sequence ID" value="MXO47554.1"/>
    <property type="molecule type" value="Genomic_DNA"/>
</dbReference>
<proteinExistence type="predicted"/>
<dbReference type="GO" id="GO:0020037">
    <property type="term" value="F:heme binding"/>
    <property type="evidence" value="ECO:0007669"/>
    <property type="project" value="InterPro"/>
</dbReference>
<dbReference type="PROSITE" id="PS51257">
    <property type="entry name" value="PROKAR_LIPOPROTEIN"/>
    <property type="match status" value="1"/>
</dbReference>
<accession>A0A844XQ56</accession>
<dbReference type="SUPFAM" id="SSF46626">
    <property type="entry name" value="Cytochrome c"/>
    <property type="match status" value="1"/>
</dbReference>
<keyword evidence="8" id="KW-1185">Reference proteome</keyword>
<dbReference type="AlphaFoldDB" id="A0A844XQ56"/>
<dbReference type="PROSITE" id="PS51007">
    <property type="entry name" value="CYTC"/>
    <property type="match status" value="1"/>
</dbReference>
<dbReference type="Gene3D" id="1.10.760.10">
    <property type="entry name" value="Cytochrome c-like domain"/>
    <property type="match status" value="1"/>
</dbReference>